<feature type="domain" description="Enoyl reductase (ER)" evidence="1">
    <location>
        <begin position="8"/>
        <end position="248"/>
    </location>
</feature>
<organism evidence="2 3">
    <name type="scientific">Cryptosporangium aurantiacum</name>
    <dbReference type="NCBI Taxonomy" id="134849"/>
    <lineage>
        <taxon>Bacteria</taxon>
        <taxon>Bacillati</taxon>
        <taxon>Actinomycetota</taxon>
        <taxon>Actinomycetes</taxon>
        <taxon>Cryptosporangiales</taxon>
        <taxon>Cryptosporangiaceae</taxon>
        <taxon>Cryptosporangium</taxon>
    </lineage>
</organism>
<dbReference type="PANTHER" id="PTHR44013">
    <property type="entry name" value="ZINC-TYPE ALCOHOL DEHYDROGENASE-LIKE PROTEIN C16A3.02C"/>
    <property type="match status" value="1"/>
</dbReference>
<dbReference type="InterPro" id="IPR013154">
    <property type="entry name" value="ADH-like_N"/>
</dbReference>
<dbReference type="AlphaFoldDB" id="A0A1M7R2W4"/>
<evidence type="ECO:0000259" key="1">
    <source>
        <dbReference type="SMART" id="SM00829"/>
    </source>
</evidence>
<dbReference type="InterPro" id="IPR011032">
    <property type="entry name" value="GroES-like_sf"/>
</dbReference>
<dbReference type="InterPro" id="IPR036291">
    <property type="entry name" value="NAD(P)-bd_dom_sf"/>
</dbReference>
<protein>
    <submittedName>
        <fullName evidence="2">NADPH:quinone reductase</fullName>
    </submittedName>
</protein>
<dbReference type="EMBL" id="FRCS01000006">
    <property type="protein sequence ID" value="SHN39287.1"/>
    <property type="molecule type" value="Genomic_DNA"/>
</dbReference>
<reference evidence="2 3" key="1">
    <citation type="submission" date="2016-11" db="EMBL/GenBank/DDBJ databases">
        <authorList>
            <person name="Jaros S."/>
            <person name="Januszkiewicz K."/>
            <person name="Wedrychowicz H."/>
        </authorList>
    </citation>
    <scope>NUCLEOTIDE SEQUENCE [LARGE SCALE GENOMIC DNA]</scope>
    <source>
        <strain evidence="2 3">DSM 46144</strain>
    </source>
</reference>
<accession>A0A1M7R2W4</accession>
<dbReference type="SMART" id="SM00829">
    <property type="entry name" value="PKS_ER"/>
    <property type="match status" value="1"/>
</dbReference>
<keyword evidence="3" id="KW-1185">Reference proteome</keyword>
<name>A0A1M7R2W4_9ACTN</name>
<dbReference type="SUPFAM" id="SSF50129">
    <property type="entry name" value="GroES-like"/>
    <property type="match status" value="1"/>
</dbReference>
<dbReference type="InterPro" id="IPR020843">
    <property type="entry name" value="ER"/>
</dbReference>
<evidence type="ECO:0000313" key="3">
    <source>
        <dbReference type="Proteomes" id="UP000184440"/>
    </source>
</evidence>
<evidence type="ECO:0000313" key="2">
    <source>
        <dbReference type="EMBL" id="SHN39287.1"/>
    </source>
</evidence>
<dbReference type="GO" id="GO:0016491">
    <property type="term" value="F:oxidoreductase activity"/>
    <property type="evidence" value="ECO:0007669"/>
    <property type="project" value="InterPro"/>
</dbReference>
<dbReference type="SUPFAM" id="SSF51735">
    <property type="entry name" value="NAD(P)-binding Rossmann-fold domains"/>
    <property type="match status" value="1"/>
</dbReference>
<dbReference type="InterPro" id="IPR052733">
    <property type="entry name" value="Chloroplast_QOR"/>
</dbReference>
<dbReference type="Gene3D" id="3.40.50.720">
    <property type="entry name" value="NAD(P)-binding Rossmann-like Domain"/>
    <property type="match status" value="1"/>
</dbReference>
<dbReference type="PANTHER" id="PTHR44013:SF1">
    <property type="entry name" value="ZINC-TYPE ALCOHOL DEHYDROGENASE-LIKE PROTEIN C16A3.02C"/>
    <property type="match status" value="1"/>
</dbReference>
<dbReference type="Pfam" id="PF13602">
    <property type="entry name" value="ADH_zinc_N_2"/>
    <property type="match status" value="1"/>
</dbReference>
<gene>
    <name evidence="2" type="ORF">SAMN05443668_106242</name>
</gene>
<dbReference type="OrthoDB" id="9801186at2"/>
<sequence length="251" mass="25479">MRALAVDAVPATPVLTDLPTPQPEAGELLVKVVATSINGFDAATAAGYVQGMMEHRFPLVTGKDFAGVVESAAEDFAVGDQVFGVVTKSFLGTGSHGEYVTGGVGAIALQYAVAAGARVIATARPGTETEFVRDLGGTDVQIVDYTADLAAQVSEPVDVVLHFAGDGAALAALLQKGGRLASTLGFAPEAEVTATAVMAAPTRETLDRLAADAAAGRLRVPVTRRYAFDDAATAFADFGAGALGKLAIDVA</sequence>
<dbReference type="Gene3D" id="3.90.180.10">
    <property type="entry name" value="Medium-chain alcohol dehydrogenases, catalytic domain"/>
    <property type="match status" value="2"/>
</dbReference>
<dbReference type="STRING" id="134849.SAMN05443668_106242"/>
<proteinExistence type="predicted"/>
<dbReference type="RefSeq" id="WP_073259594.1">
    <property type="nucleotide sequence ID" value="NZ_FRCS01000006.1"/>
</dbReference>
<dbReference type="Proteomes" id="UP000184440">
    <property type="component" value="Unassembled WGS sequence"/>
</dbReference>
<dbReference type="Pfam" id="PF08240">
    <property type="entry name" value="ADH_N"/>
    <property type="match status" value="1"/>
</dbReference>